<dbReference type="Pfam" id="PF00108">
    <property type="entry name" value="Thiolase_N"/>
    <property type="match status" value="1"/>
</dbReference>
<dbReference type="GO" id="GO:0003985">
    <property type="term" value="F:acetyl-CoA C-acetyltransferase activity"/>
    <property type="evidence" value="ECO:0007669"/>
    <property type="project" value="UniProtKB-EC"/>
</dbReference>
<reference evidence="10 11" key="1">
    <citation type="submission" date="2017-07" db="EMBL/GenBank/DDBJ databases">
        <title>Draft whole genome sequences of clinical Proprionibacteriaceae strains.</title>
        <authorList>
            <person name="Bernier A.-M."/>
            <person name="Bernard K."/>
            <person name="Domingo M.-C."/>
        </authorList>
    </citation>
    <scope>NUCLEOTIDE SEQUENCE [LARGE SCALE GENOMIC DNA]</scope>
    <source>
        <strain evidence="10 11">NML 130396</strain>
    </source>
</reference>
<comment type="similarity">
    <text evidence="1 6">Belongs to the thiolase-like superfamily. Thiolase family.</text>
</comment>
<evidence type="ECO:0000256" key="5">
    <source>
        <dbReference type="ARBA" id="ARBA00040529"/>
    </source>
</evidence>
<accession>A0A255H8L6</accession>
<dbReference type="PANTHER" id="PTHR18919">
    <property type="entry name" value="ACETYL-COA C-ACYLTRANSFERASE"/>
    <property type="match status" value="1"/>
</dbReference>
<keyword evidence="11" id="KW-1185">Reference proteome</keyword>
<proteinExistence type="inferred from homology"/>
<dbReference type="PROSITE" id="PS00099">
    <property type="entry name" value="THIOLASE_3"/>
    <property type="match status" value="1"/>
</dbReference>
<feature type="region of interest" description="Disordered" evidence="7">
    <location>
        <begin position="22"/>
        <end position="72"/>
    </location>
</feature>
<dbReference type="InterPro" id="IPR020617">
    <property type="entry name" value="Thiolase_C"/>
</dbReference>
<keyword evidence="4 6" id="KW-0012">Acyltransferase</keyword>
<dbReference type="Gene3D" id="3.40.47.10">
    <property type="match status" value="2"/>
</dbReference>
<dbReference type="EMBL" id="NMVQ01000006">
    <property type="protein sequence ID" value="OYO23919.1"/>
    <property type="molecule type" value="Genomic_DNA"/>
</dbReference>
<dbReference type="EC" id="2.3.1.9" evidence="2"/>
<dbReference type="Proteomes" id="UP000216311">
    <property type="component" value="Unassembled WGS sequence"/>
</dbReference>
<evidence type="ECO:0000313" key="10">
    <source>
        <dbReference type="EMBL" id="OYO23919.1"/>
    </source>
</evidence>
<comment type="caution">
    <text evidence="10">The sequence shown here is derived from an EMBL/GenBank/DDBJ whole genome shotgun (WGS) entry which is preliminary data.</text>
</comment>
<evidence type="ECO:0000256" key="1">
    <source>
        <dbReference type="ARBA" id="ARBA00010982"/>
    </source>
</evidence>
<feature type="compositionally biased region" description="Low complexity" evidence="7">
    <location>
        <begin position="105"/>
        <end position="117"/>
    </location>
</feature>
<protein>
    <recommendedName>
        <fullName evidence="5">Probable acetyl-CoA acetyltransferase</fullName>
        <ecNumber evidence="2">2.3.1.9</ecNumber>
    </recommendedName>
</protein>
<dbReference type="InterPro" id="IPR002155">
    <property type="entry name" value="Thiolase"/>
</dbReference>
<name>A0A255H8L6_9ACTN</name>
<dbReference type="InterPro" id="IPR020616">
    <property type="entry name" value="Thiolase_N"/>
</dbReference>
<dbReference type="InterPro" id="IPR020610">
    <property type="entry name" value="Thiolase_AS"/>
</dbReference>
<feature type="region of interest" description="Disordered" evidence="7">
    <location>
        <begin position="85"/>
        <end position="136"/>
    </location>
</feature>
<feature type="compositionally biased region" description="Low complexity" evidence="7">
    <location>
        <begin position="22"/>
        <end position="62"/>
    </location>
</feature>
<evidence type="ECO:0000256" key="7">
    <source>
        <dbReference type="SAM" id="MobiDB-lite"/>
    </source>
</evidence>
<evidence type="ECO:0000259" key="8">
    <source>
        <dbReference type="Pfam" id="PF00108"/>
    </source>
</evidence>
<dbReference type="InterPro" id="IPR016039">
    <property type="entry name" value="Thiolase-like"/>
</dbReference>
<evidence type="ECO:0000256" key="6">
    <source>
        <dbReference type="RuleBase" id="RU003557"/>
    </source>
</evidence>
<evidence type="ECO:0000313" key="11">
    <source>
        <dbReference type="Proteomes" id="UP000216311"/>
    </source>
</evidence>
<dbReference type="Pfam" id="PF02803">
    <property type="entry name" value="Thiolase_C"/>
    <property type="match status" value="1"/>
</dbReference>
<evidence type="ECO:0000256" key="2">
    <source>
        <dbReference type="ARBA" id="ARBA00012705"/>
    </source>
</evidence>
<dbReference type="CDD" id="cd00751">
    <property type="entry name" value="thiolase"/>
    <property type="match status" value="1"/>
</dbReference>
<gene>
    <name evidence="10" type="ORF">CGZ93_05220</name>
</gene>
<evidence type="ECO:0000259" key="9">
    <source>
        <dbReference type="Pfam" id="PF02803"/>
    </source>
</evidence>
<organism evidence="10 11">
    <name type="scientific">Enemella dayhoffiae</name>
    <dbReference type="NCBI Taxonomy" id="2016507"/>
    <lineage>
        <taxon>Bacteria</taxon>
        <taxon>Bacillati</taxon>
        <taxon>Actinomycetota</taxon>
        <taxon>Actinomycetes</taxon>
        <taxon>Propionibacteriales</taxon>
        <taxon>Propionibacteriaceae</taxon>
        <taxon>Enemella</taxon>
    </lineage>
</organism>
<sequence length="497" mass="52223">MPRRPGSVTSRWWAGWSRWAARSSSRPPSSWIRTGVPSVRPPVSSRSPTTPRCGCPTTTTRSAPPVPAATSTGWRVRCGRPAIRCCAPTTRPPPVTSRSSRPETARSTAPATRTGAAGRRRTPIGTSRKGSLSETTAEQLATHIVARTVERAGLDPQRLDDIILAESMYGGGDLARYAAVANGWTAIPGQAVNRHCAGSLTTVADAAAQVIAGMDRYIVAGGVQSFSTSPVNLWATPGQTDYKPGLRPTFPHTEDANDEVSLSVGWNLAQKYGLSRAEMDAWALRSHQRAVAAIDAGTFDDEIAPLEVTKEGNTFRFDTDEHPRRSSTAEKLASLNPLKPEIDGFSITAGNAAGVNDAAAALLVTTVEGAQAEGLEPLARVAGWAFVGVDPRYTGDGAIVAAQKLLDRTGLSADQIDVWEINEAFASVPVAACRVLGLDEEKVNLHGSGCSLGHPVAASGARMLTTLVHELRRRGGGRAVATMCAGAGQGGAVLIEA</sequence>
<feature type="domain" description="Thiolase N-terminal" evidence="8">
    <location>
        <begin position="120"/>
        <end position="366"/>
    </location>
</feature>
<keyword evidence="3 6" id="KW-0808">Transferase</keyword>
<dbReference type="SUPFAM" id="SSF53901">
    <property type="entry name" value="Thiolase-like"/>
    <property type="match status" value="2"/>
</dbReference>
<evidence type="ECO:0000256" key="3">
    <source>
        <dbReference type="ARBA" id="ARBA00022679"/>
    </source>
</evidence>
<evidence type="ECO:0000256" key="4">
    <source>
        <dbReference type="ARBA" id="ARBA00023315"/>
    </source>
</evidence>
<dbReference type="NCBIfam" id="TIGR01930">
    <property type="entry name" value="AcCoA-C-Actrans"/>
    <property type="match status" value="1"/>
</dbReference>
<dbReference type="PANTHER" id="PTHR18919:SF107">
    <property type="entry name" value="ACETYL-COA ACETYLTRANSFERASE, CYTOSOLIC"/>
    <property type="match status" value="1"/>
</dbReference>
<feature type="domain" description="Thiolase C-terminal" evidence="9">
    <location>
        <begin position="376"/>
        <end position="496"/>
    </location>
</feature>
<dbReference type="AlphaFoldDB" id="A0A255H8L6"/>